<dbReference type="AlphaFoldDB" id="A0A9W8HIX1"/>
<dbReference type="Proteomes" id="UP001140217">
    <property type="component" value="Unassembled WGS sequence"/>
</dbReference>
<keyword evidence="2" id="KW-1185">Reference proteome</keyword>
<dbReference type="EMBL" id="JANBUL010000006">
    <property type="protein sequence ID" value="KAJ2785884.1"/>
    <property type="molecule type" value="Genomic_DNA"/>
</dbReference>
<evidence type="ECO:0000313" key="2">
    <source>
        <dbReference type="Proteomes" id="UP001140217"/>
    </source>
</evidence>
<evidence type="ECO:0000313" key="1">
    <source>
        <dbReference type="EMBL" id="KAJ2785884.1"/>
    </source>
</evidence>
<protein>
    <recommendedName>
        <fullName evidence="3">AAA-ATPase-like domain-containing protein</fullName>
    </recommendedName>
</protein>
<accession>A0A9W8HIX1</accession>
<dbReference type="OrthoDB" id="5584915at2759"/>
<dbReference type="PANTHER" id="PTHR34825:SF1">
    <property type="entry name" value="AAA-ATPASE-LIKE DOMAIN-CONTAINING PROTEIN"/>
    <property type="match status" value="1"/>
</dbReference>
<reference evidence="1" key="1">
    <citation type="submission" date="2022-07" db="EMBL/GenBank/DDBJ databases">
        <title>Phylogenomic reconstructions and comparative analyses of Kickxellomycotina fungi.</title>
        <authorList>
            <person name="Reynolds N.K."/>
            <person name="Stajich J.E."/>
            <person name="Barry K."/>
            <person name="Grigoriev I.V."/>
            <person name="Crous P."/>
            <person name="Smith M.E."/>
        </authorList>
    </citation>
    <scope>NUCLEOTIDE SEQUENCE</scope>
    <source>
        <strain evidence="1">NBRC 105414</strain>
    </source>
</reference>
<proteinExistence type="predicted"/>
<dbReference type="PANTHER" id="PTHR34825">
    <property type="entry name" value="CONSERVED PROTEIN, WITH A WEAK D-GALACTARATE DEHYDRATASE/ALTRONATE HYDROLASE DOMAIN"/>
    <property type="match status" value="1"/>
</dbReference>
<evidence type="ECO:0008006" key="3">
    <source>
        <dbReference type="Google" id="ProtNLM"/>
    </source>
</evidence>
<sequence>MSDQDRHQDKRARREAATVDWSLTRVHVSNESSAGAQCPQVVVDKTLLCKAFFDTESRVVRVCGPGGYGKGFAAGVVSRFFNVISKKDADPGSMYGYRGGAASVPYSADEARRRRLSGFESSLLRQELPAFFDEHFARYPVISLSFTNVGGSCLADFYRCMVWCIIHPLNSLAHGVDLGGLDDAQKSIVAKASGVHREYSGSHNKGNGFWEEKRDTIGQLFAQLTDMVAAVYGGRHIVVVDGYDVPLVVCRGEAWEEPARQTYMRLLGQIFEGNSNLAKGLLLGSHVFPLGTDGSLDMEGMSTIALSSSRNGDPQQQDPSMAALGLMFGLTRAEVAGVVEKFRRPLAKAGYSCEAALKAIEGSYGGYAHGHGEWRCRQGATIQLLTETANGGYSGRACLATRTIAGLINPRGGTPALEAAVHDALAKHQMAMALLACRVTHGFDAGETGCFVCASPEEVDGTTRFVLRETSFPADEAGVGDINYVVTLLVHTGYLAVGADGGLRIPNGMYRRRWEHIRLAATFGTMLTKAQYDQRIEFIDRLHRGDAGVLQEELLSAVSALSGEDEGEGEDESKGEGDGISAATRLEHACMYVASRLALARFSPGGRANVEYDRAFLRQVHDGRTSWAITLLPFGRYIQRLVVLVEFAHITPDDSSYEAGVALGHTALQTIVDQEQARPHAHCDIRLDVGVAVGPDMVVAAYRFWGRVGAGCAVERTGEPIAQWEERLGDSSAGWQDGLGWITQDIKG</sequence>
<gene>
    <name evidence="1" type="ORF">H4R18_000273</name>
</gene>
<comment type="caution">
    <text evidence="1">The sequence shown here is derived from an EMBL/GenBank/DDBJ whole genome shotgun (WGS) entry which is preliminary data.</text>
</comment>
<organism evidence="1 2">
    <name type="scientific">Coemansia javaensis</name>
    <dbReference type="NCBI Taxonomy" id="2761396"/>
    <lineage>
        <taxon>Eukaryota</taxon>
        <taxon>Fungi</taxon>
        <taxon>Fungi incertae sedis</taxon>
        <taxon>Zoopagomycota</taxon>
        <taxon>Kickxellomycotina</taxon>
        <taxon>Kickxellomycetes</taxon>
        <taxon>Kickxellales</taxon>
        <taxon>Kickxellaceae</taxon>
        <taxon>Coemansia</taxon>
    </lineage>
</organism>
<name>A0A9W8HIX1_9FUNG</name>